<keyword evidence="7" id="KW-0732">Signal</keyword>
<keyword evidence="1" id="KW-0479">Metal-binding</keyword>
<evidence type="ECO:0000259" key="8">
    <source>
        <dbReference type="PROSITE" id="PS50089"/>
    </source>
</evidence>
<dbReference type="CDD" id="cd16454">
    <property type="entry name" value="RING-H2_PA-TM-RING"/>
    <property type="match status" value="1"/>
</dbReference>
<proteinExistence type="predicted"/>
<evidence type="ECO:0000256" key="2">
    <source>
        <dbReference type="ARBA" id="ARBA00022771"/>
    </source>
</evidence>
<dbReference type="Gene3D" id="3.30.40.10">
    <property type="entry name" value="Zinc/RING finger domain, C3HC4 (zinc finger)"/>
    <property type="match status" value="1"/>
</dbReference>
<keyword evidence="6" id="KW-0472">Membrane</keyword>
<feature type="chain" id="PRO_5007855884" description="RING-type domain-containing protein" evidence="7">
    <location>
        <begin position="22"/>
        <end position="537"/>
    </location>
</feature>
<dbReference type="STRING" id="1314781.A0A165C667"/>
<feature type="domain" description="RING-type" evidence="8">
    <location>
        <begin position="439"/>
        <end position="483"/>
    </location>
</feature>
<dbReference type="Pfam" id="PF13639">
    <property type="entry name" value="zf-RING_2"/>
    <property type="match status" value="1"/>
</dbReference>
<feature type="region of interest" description="Disordered" evidence="5">
    <location>
        <begin position="321"/>
        <end position="399"/>
    </location>
</feature>
<keyword evidence="6" id="KW-1133">Transmembrane helix</keyword>
<accession>A0A165C667</accession>
<keyword evidence="10" id="KW-1185">Reference proteome</keyword>
<dbReference type="GO" id="GO:0008270">
    <property type="term" value="F:zinc ion binding"/>
    <property type="evidence" value="ECO:0007669"/>
    <property type="project" value="UniProtKB-KW"/>
</dbReference>
<feature type="compositionally biased region" description="Low complexity" evidence="5">
    <location>
        <begin position="371"/>
        <end position="393"/>
    </location>
</feature>
<evidence type="ECO:0000256" key="7">
    <source>
        <dbReference type="SAM" id="SignalP"/>
    </source>
</evidence>
<dbReference type="InterPro" id="IPR001841">
    <property type="entry name" value="Znf_RING"/>
</dbReference>
<dbReference type="PROSITE" id="PS50089">
    <property type="entry name" value="ZF_RING_2"/>
    <property type="match status" value="1"/>
</dbReference>
<evidence type="ECO:0000256" key="5">
    <source>
        <dbReference type="SAM" id="MobiDB-lite"/>
    </source>
</evidence>
<dbReference type="SMART" id="SM00184">
    <property type="entry name" value="RING"/>
    <property type="match status" value="1"/>
</dbReference>
<dbReference type="Proteomes" id="UP000077266">
    <property type="component" value="Unassembled WGS sequence"/>
</dbReference>
<feature type="transmembrane region" description="Helical" evidence="6">
    <location>
        <begin position="247"/>
        <end position="272"/>
    </location>
</feature>
<evidence type="ECO:0000256" key="4">
    <source>
        <dbReference type="PROSITE-ProRule" id="PRU00175"/>
    </source>
</evidence>
<name>A0A165C667_EXIGL</name>
<evidence type="ECO:0000256" key="3">
    <source>
        <dbReference type="ARBA" id="ARBA00022833"/>
    </source>
</evidence>
<feature type="signal peptide" evidence="7">
    <location>
        <begin position="1"/>
        <end position="21"/>
    </location>
</feature>
<dbReference type="InterPro" id="IPR013083">
    <property type="entry name" value="Znf_RING/FYVE/PHD"/>
</dbReference>
<dbReference type="PANTHER" id="PTHR14155">
    <property type="entry name" value="RING FINGER DOMAIN-CONTAINING"/>
    <property type="match status" value="1"/>
</dbReference>
<evidence type="ECO:0000256" key="6">
    <source>
        <dbReference type="SAM" id="Phobius"/>
    </source>
</evidence>
<keyword evidence="2 4" id="KW-0863">Zinc-finger</keyword>
<evidence type="ECO:0000256" key="1">
    <source>
        <dbReference type="ARBA" id="ARBA00022723"/>
    </source>
</evidence>
<dbReference type="PANTHER" id="PTHR14155:SF627">
    <property type="entry name" value="OS06G0192800 PROTEIN"/>
    <property type="match status" value="1"/>
</dbReference>
<evidence type="ECO:0000313" key="9">
    <source>
        <dbReference type="EMBL" id="KZV81895.1"/>
    </source>
</evidence>
<sequence>MQPVWLALGLVAWSLVCGVGAYIPAHPFSPPGDETPQTHGANMSKFTLQWPPRGSYSNDLYYLLADPESQGLQEGVLVHFSEKTNLTNITMPSLTPWIAFIQCDHNATNASDEIDIFTYARDRGAVAALLFSNVSETCAINDEYTNPDEFERVLDVFAISDLYTSKIVQSQFSNINQTLYADYNPTRINASAAAVHADMTNKTGDVAGPYLLMTLRAFNATANQTDPDDGQGQQTSPPPDPKGQTGLAMIILYAITGCVSLLFCIVIAAGAIRAIRHPERYGPRAADPTMGPGGQGQSRAGGLTRAILDTFPVIKYAVAPAAGAPTDPPAKPSDEEEGRVSDEIQLKEVSATPPVTTTEALRRLSHDEEASSSTSASASGSRSRSQDASPSPAVAEGSRLSMAVDEPAAAAHVHGTGDADVAAAAAVPAPDASTRRAACPICILDFEEGEDVRVLPCKGHHMFHRECVDPWLLDSSGSCPLCREDFHELENALEDSGEGSSQPQPEGQRRRPLTGLFRFKRRPTSTAQPMDDNDLLV</sequence>
<keyword evidence="3" id="KW-0862">Zinc</keyword>
<feature type="compositionally biased region" description="Basic and acidic residues" evidence="5">
    <location>
        <begin position="360"/>
        <end position="369"/>
    </location>
</feature>
<feature type="region of interest" description="Disordered" evidence="5">
    <location>
        <begin position="222"/>
        <end position="243"/>
    </location>
</feature>
<gene>
    <name evidence="9" type="ORF">EXIGLDRAFT_360558</name>
</gene>
<dbReference type="InterPro" id="IPR053238">
    <property type="entry name" value="RING-H2_zinc_finger"/>
</dbReference>
<dbReference type="OrthoDB" id="8062037at2759"/>
<dbReference type="AlphaFoldDB" id="A0A165C667"/>
<dbReference type="EMBL" id="KV426359">
    <property type="protein sequence ID" value="KZV81895.1"/>
    <property type="molecule type" value="Genomic_DNA"/>
</dbReference>
<reference evidence="9 10" key="1">
    <citation type="journal article" date="2016" name="Mol. Biol. Evol.">
        <title>Comparative Genomics of Early-Diverging Mushroom-Forming Fungi Provides Insights into the Origins of Lignocellulose Decay Capabilities.</title>
        <authorList>
            <person name="Nagy L.G."/>
            <person name="Riley R."/>
            <person name="Tritt A."/>
            <person name="Adam C."/>
            <person name="Daum C."/>
            <person name="Floudas D."/>
            <person name="Sun H."/>
            <person name="Yadav J.S."/>
            <person name="Pangilinan J."/>
            <person name="Larsson K.H."/>
            <person name="Matsuura K."/>
            <person name="Barry K."/>
            <person name="Labutti K."/>
            <person name="Kuo R."/>
            <person name="Ohm R.A."/>
            <person name="Bhattacharya S.S."/>
            <person name="Shirouzu T."/>
            <person name="Yoshinaga Y."/>
            <person name="Martin F.M."/>
            <person name="Grigoriev I.V."/>
            <person name="Hibbett D.S."/>
        </authorList>
    </citation>
    <scope>NUCLEOTIDE SEQUENCE [LARGE SCALE GENOMIC DNA]</scope>
    <source>
        <strain evidence="9 10">HHB12029</strain>
    </source>
</reference>
<organism evidence="9 10">
    <name type="scientific">Exidia glandulosa HHB12029</name>
    <dbReference type="NCBI Taxonomy" id="1314781"/>
    <lineage>
        <taxon>Eukaryota</taxon>
        <taxon>Fungi</taxon>
        <taxon>Dikarya</taxon>
        <taxon>Basidiomycota</taxon>
        <taxon>Agaricomycotina</taxon>
        <taxon>Agaricomycetes</taxon>
        <taxon>Auriculariales</taxon>
        <taxon>Exidiaceae</taxon>
        <taxon>Exidia</taxon>
    </lineage>
</organism>
<keyword evidence="6" id="KW-0812">Transmembrane</keyword>
<dbReference type="SUPFAM" id="SSF57850">
    <property type="entry name" value="RING/U-box"/>
    <property type="match status" value="1"/>
</dbReference>
<dbReference type="InParanoid" id="A0A165C667"/>
<protein>
    <recommendedName>
        <fullName evidence="8">RING-type domain-containing protein</fullName>
    </recommendedName>
</protein>
<feature type="region of interest" description="Disordered" evidence="5">
    <location>
        <begin position="492"/>
        <end position="537"/>
    </location>
</feature>
<evidence type="ECO:0000313" key="10">
    <source>
        <dbReference type="Proteomes" id="UP000077266"/>
    </source>
</evidence>